<organism evidence="5 6">
    <name type="scientific">Ktedonosporobacter rubrisoli</name>
    <dbReference type="NCBI Taxonomy" id="2509675"/>
    <lineage>
        <taxon>Bacteria</taxon>
        <taxon>Bacillati</taxon>
        <taxon>Chloroflexota</taxon>
        <taxon>Ktedonobacteria</taxon>
        <taxon>Ktedonobacterales</taxon>
        <taxon>Ktedonosporobacteraceae</taxon>
        <taxon>Ktedonosporobacter</taxon>
    </lineage>
</organism>
<dbReference type="KEGG" id="kbs:EPA93_10380"/>
<reference evidence="5 6" key="1">
    <citation type="submission" date="2019-01" db="EMBL/GenBank/DDBJ databases">
        <title>Ktedonosporobacter rubrisoli SCAWS-G2.</title>
        <authorList>
            <person name="Huang Y."/>
            <person name="Yan B."/>
        </authorList>
    </citation>
    <scope>NUCLEOTIDE SEQUENCE [LARGE SCALE GENOMIC DNA]</scope>
    <source>
        <strain evidence="5 6">SCAWS-G2</strain>
    </source>
</reference>
<evidence type="ECO:0000256" key="2">
    <source>
        <dbReference type="ARBA" id="ARBA00023125"/>
    </source>
</evidence>
<dbReference type="InterPro" id="IPR016032">
    <property type="entry name" value="Sig_transdc_resp-reg_C-effctor"/>
</dbReference>
<dbReference type="PRINTS" id="PR00038">
    <property type="entry name" value="HTHLUXR"/>
</dbReference>
<dbReference type="InterPro" id="IPR049945">
    <property type="entry name" value="AAA_22"/>
</dbReference>
<dbReference type="InterPro" id="IPR003593">
    <property type="entry name" value="AAA+_ATPase"/>
</dbReference>
<dbReference type="InterPro" id="IPR059106">
    <property type="entry name" value="WHD_MalT"/>
</dbReference>
<evidence type="ECO:0000256" key="3">
    <source>
        <dbReference type="ARBA" id="ARBA00023163"/>
    </source>
</evidence>
<dbReference type="SUPFAM" id="SSF46894">
    <property type="entry name" value="C-terminal effector domain of the bipartite response regulators"/>
    <property type="match status" value="1"/>
</dbReference>
<dbReference type="Pfam" id="PF17874">
    <property type="entry name" value="TPR_MalT"/>
    <property type="match status" value="2"/>
</dbReference>
<evidence type="ECO:0000256" key="1">
    <source>
        <dbReference type="ARBA" id="ARBA00023015"/>
    </source>
</evidence>
<dbReference type="InterPro" id="IPR011990">
    <property type="entry name" value="TPR-like_helical_dom_sf"/>
</dbReference>
<dbReference type="CDD" id="cd06170">
    <property type="entry name" value="LuxR_C_like"/>
    <property type="match status" value="1"/>
</dbReference>
<keyword evidence="6" id="KW-1185">Reference proteome</keyword>
<dbReference type="SMART" id="SM00421">
    <property type="entry name" value="HTH_LUXR"/>
    <property type="match status" value="1"/>
</dbReference>
<dbReference type="Pfam" id="PF13401">
    <property type="entry name" value="AAA_22"/>
    <property type="match status" value="1"/>
</dbReference>
<evidence type="ECO:0000259" key="4">
    <source>
        <dbReference type="PROSITE" id="PS50043"/>
    </source>
</evidence>
<dbReference type="Gene3D" id="1.25.40.10">
    <property type="entry name" value="Tetratricopeptide repeat domain"/>
    <property type="match status" value="2"/>
</dbReference>
<dbReference type="InterPro" id="IPR041617">
    <property type="entry name" value="TPR_MalT"/>
</dbReference>
<evidence type="ECO:0000313" key="5">
    <source>
        <dbReference type="EMBL" id="QBD76391.1"/>
    </source>
</evidence>
<keyword evidence="3" id="KW-0804">Transcription</keyword>
<dbReference type="EMBL" id="CP035758">
    <property type="protein sequence ID" value="QBD76391.1"/>
    <property type="molecule type" value="Genomic_DNA"/>
</dbReference>
<dbReference type="AlphaFoldDB" id="A0A4V0YYJ0"/>
<dbReference type="Proteomes" id="UP000290365">
    <property type="component" value="Chromosome"/>
</dbReference>
<evidence type="ECO:0000313" key="6">
    <source>
        <dbReference type="Proteomes" id="UP000290365"/>
    </source>
</evidence>
<dbReference type="RefSeq" id="WP_129887131.1">
    <property type="nucleotide sequence ID" value="NZ_CP035758.1"/>
</dbReference>
<keyword evidence="2" id="KW-0238">DNA-binding</keyword>
<dbReference type="SUPFAM" id="SSF48452">
    <property type="entry name" value="TPR-like"/>
    <property type="match status" value="1"/>
</dbReference>
<dbReference type="InterPro" id="IPR027417">
    <property type="entry name" value="P-loop_NTPase"/>
</dbReference>
<dbReference type="SUPFAM" id="SSF52540">
    <property type="entry name" value="P-loop containing nucleoside triphosphate hydrolases"/>
    <property type="match status" value="1"/>
</dbReference>
<accession>A0A4V0YYJ0</accession>
<dbReference type="PROSITE" id="PS50043">
    <property type="entry name" value="HTH_LUXR_2"/>
    <property type="match status" value="1"/>
</dbReference>
<dbReference type="PANTHER" id="PTHR44688:SF16">
    <property type="entry name" value="DNA-BINDING TRANSCRIPTIONAL ACTIVATOR DEVR_DOSR"/>
    <property type="match status" value="1"/>
</dbReference>
<protein>
    <recommendedName>
        <fullName evidence="4">HTH luxR-type domain-containing protein</fullName>
    </recommendedName>
</protein>
<keyword evidence="1" id="KW-0805">Transcription regulation</keyword>
<dbReference type="InterPro" id="IPR036388">
    <property type="entry name" value="WH-like_DNA-bd_sf"/>
</dbReference>
<name>A0A4V0YYJ0_KTERU</name>
<dbReference type="OrthoDB" id="136270at2"/>
<dbReference type="SMART" id="SM00382">
    <property type="entry name" value="AAA"/>
    <property type="match status" value="1"/>
</dbReference>
<dbReference type="GO" id="GO:0006355">
    <property type="term" value="P:regulation of DNA-templated transcription"/>
    <property type="evidence" value="ECO:0007669"/>
    <property type="project" value="InterPro"/>
</dbReference>
<dbReference type="GO" id="GO:0003677">
    <property type="term" value="F:DNA binding"/>
    <property type="evidence" value="ECO:0007669"/>
    <property type="project" value="UniProtKB-KW"/>
</dbReference>
<gene>
    <name evidence="5" type="ORF">EPA93_10380</name>
</gene>
<dbReference type="InterPro" id="IPR000792">
    <property type="entry name" value="Tscrpt_reg_LuxR_C"/>
</dbReference>
<dbReference type="PANTHER" id="PTHR44688">
    <property type="entry name" value="DNA-BINDING TRANSCRIPTIONAL ACTIVATOR DEVR_DOSR"/>
    <property type="match status" value="1"/>
</dbReference>
<dbReference type="Gene3D" id="1.10.10.10">
    <property type="entry name" value="Winged helix-like DNA-binding domain superfamily/Winged helix DNA-binding domain"/>
    <property type="match status" value="1"/>
</dbReference>
<dbReference type="GO" id="GO:0016887">
    <property type="term" value="F:ATP hydrolysis activity"/>
    <property type="evidence" value="ECO:0007669"/>
    <property type="project" value="InterPro"/>
</dbReference>
<sequence>MKQLTETAGSIQNTLLTYKQGTEVATLPVGSTSWYSWLETATTFTFHSDTCSFTAHKKRASSRRGGWYWYAYRRWHGRLQWCYLGTSAALTLERLQAAGRRLAGSAESATYAIASMPVAPLAAVEHSSRPPHSSLLETRFLIPRLPIHYVARPRLLASIDQGTRARLTMVSAPAGSGKTTLLAAWARQTRNPVAWLSLVPDENDPPRFLAYLLGALRNLQAPNLEQDIGLELTPHGSAWEEQLIYYVNELAHVLSSDTVLILDDYHTISSELAHAMLSFLLSYAPPQLHILVGTRSAPPLPLASLRAHGQLWELGTEDLRFTSSEIQAFLHAMGLDLSSSVLQLLEQQTQGWIVGTHLLALALRSQTDAGAFLQAQPGAHPFLLEYISEEILVHQAPEIRDFLLKTSILSRLCAQLCEAVTGQADGQARLSSLYSANLLQNAPDSSETWYSYHPLFAEALRAYLHKYMPEMVPELYRRASRWYEEQQNNEEACEYALQAGDFSRALDLLIEYLPEIMEQGRMELLARWLEYFPAEMIFSSPALCIAAIWMQVFSKSSSETITQLVEHMAEHAQTQSQATGSSWAELQSELTLFRALTALSRKDFAHTRIMLYDALQALAAHKTLLSRLIALQIQTFIGIMHSASGDLQAAEQTFLGICTSYSSEDKYTLNPVATWYLSEIYQAQGDLRKQGEFYQRIWQALASRPTIPPLVLALFHMGKASLCYEQNHLSEAAHSARQALAAAQSLGLLTLSSFIRCLQARIELALGQPESALIFLQDQKQASTSAASRLDLLARSIPQDLRTAFPILDLWLQTRIELVQSNTAFARTSPQADEQQPGAAPEKRFIEIPAVRLALSCGMLEEALSWKNAQPLRPNELSAVLLDDMHYAEYITLARVLLAQWRLERNKAALSQALALLGFLRDRADPRGLQGWLIESQMLAALCLQAQGKIKPALSILGALLPQTEQAGFVRLIADEGQPMANLLAQVSGWTSATPEYVQQLREASLSMQIVAPTHRPKTPQSLPDPLSPREQEVLTLLASGYSNQQIADQLIISLNTAKRHVKHLLVKLSATNRTRAVIRARELHLL</sequence>
<dbReference type="Pfam" id="PF00196">
    <property type="entry name" value="GerE"/>
    <property type="match status" value="1"/>
</dbReference>
<dbReference type="Pfam" id="PF25873">
    <property type="entry name" value="WHD_MalT"/>
    <property type="match status" value="1"/>
</dbReference>
<feature type="domain" description="HTH luxR-type" evidence="4">
    <location>
        <begin position="1020"/>
        <end position="1085"/>
    </location>
</feature>
<proteinExistence type="predicted"/>
<dbReference type="Gene3D" id="3.40.50.300">
    <property type="entry name" value="P-loop containing nucleotide triphosphate hydrolases"/>
    <property type="match status" value="1"/>
</dbReference>